<protein>
    <recommendedName>
        <fullName evidence="3">Transposase</fullName>
    </recommendedName>
</protein>
<dbReference type="EMBL" id="AP017928">
    <property type="protein sequence ID" value="BBA35641.1"/>
    <property type="molecule type" value="Genomic_DNA"/>
</dbReference>
<dbReference type="Proteomes" id="UP000266313">
    <property type="component" value="Chromosome"/>
</dbReference>
<dbReference type="KEGG" id="mmai:sS8_3704"/>
<gene>
    <name evidence="1" type="ORF">sS8_3704</name>
</gene>
<sequence>MRTVIQPQLKFGETDIAAIVLDPKSRDDIPQLLRGLQYIYTEVSLRQRVFAILEEMIPDRANGQGKANRQTGRPGMEQWKIRVLGVLRLGLDADYDRIQELANQHKTIRQMLGHSDWLDEQEYELQTIRDNVSLFTPELLDRINQEVVNAGHSLLKKTPRKASKPALIPLWSKPTCISPPIPTCCGMRFAKPFKPVRHSAIHWI</sequence>
<keyword evidence="2" id="KW-1185">Reference proteome</keyword>
<accession>A0A250KXE9</accession>
<reference evidence="1 2" key="1">
    <citation type="submission" date="2016-12" db="EMBL/GenBank/DDBJ databases">
        <title>Genome sequencing of Methylocaldum marinum.</title>
        <authorList>
            <person name="Takeuchi M."/>
            <person name="Kamagata Y."/>
            <person name="Hiraoka S."/>
            <person name="Oshima K."/>
            <person name="Hattori M."/>
            <person name="Iwasaki W."/>
        </authorList>
    </citation>
    <scope>NUCLEOTIDE SEQUENCE [LARGE SCALE GENOMIC DNA]</scope>
    <source>
        <strain evidence="1 2">S8</strain>
    </source>
</reference>
<name>A0A250KXE9_9GAMM</name>
<evidence type="ECO:0008006" key="3">
    <source>
        <dbReference type="Google" id="ProtNLM"/>
    </source>
</evidence>
<dbReference type="AlphaFoldDB" id="A0A250KXE9"/>
<proteinExistence type="predicted"/>
<organism evidence="1 2">
    <name type="scientific">Methylocaldum marinum</name>
    <dbReference type="NCBI Taxonomy" id="1432792"/>
    <lineage>
        <taxon>Bacteria</taxon>
        <taxon>Pseudomonadati</taxon>
        <taxon>Pseudomonadota</taxon>
        <taxon>Gammaproteobacteria</taxon>
        <taxon>Methylococcales</taxon>
        <taxon>Methylococcaceae</taxon>
        <taxon>Methylocaldum</taxon>
    </lineage>
</organism>
<evidence type="ECO:0000313" key="1">
    <source>
        <dbReference type="EMBL" id="BBA35641.1"/>
    </source>
</evidence>
<evidence type="ECO:0000313" key="2">
    <source>
        <dbReference type="Proteomes" id="UP000266313"/>
    </source>
</evidence>